<sequence length="280" mass="30966">MRLPRRSAFRSKRRVGQYVAAALVSLVFVFPFLVMLSTAFKPESEIFSSPPALLPGTWTLANFRDALAAIPFWRYLFNTVLIAGLSMVGTALVCPMVAYSLAKVRWRGARVIFMLILGTMVLPPQVTMIPLYLIWDGVGAVGTIVPLIAPSFLGVPFFIFLVRQFLVSVSDSLIEAGRIDGASEFRIYWEIVLPIARPAVVTAAVFQFMWAWTDFVNPLIYLNRPENRTLSIGLYSFFGENTVAWGPLMAASVLFTVPAVLVFLIGQRFFIGGISAGAIK</sequence>
<dbReference type="Gene3D" id="1.10.3720.10">
    <property type="entry name" value="MetI-like"/>
    <property type="match status" value="1"/>
</dbReference>
<dbReference type="EMBL" id="NRGR01000037">
    <property type="protein sequence ID" value="PCC37795.1"/>
    <property type="molecule type" value="Genomic_DNA"/>
</dbReference>
<name>A0A2A3YFB9_9MICO</name>
<dbReference type="InterPro" id="IPR000515">
    <property type="entry name" value="MetI-like"/>
</dbReference>
<keyword evidence="10" id="KW-1185">Reference proteome</keyword>
<feature type="transmembrane region" description="Helical" evidence="7">
    <location>
        <begin position="111"/>
        <end position="135"/>
    </location>
</feature>
<keyword evidence="4 7" id="KW-0812">Transmembrane</keyword>
<feature type="transmembrane region" description="Helical" evidence="7">
    <location>
        <begin position="75"/>
        <end position="99"/>
    </location>
</feature>
<evidence type="ECO:0000256" key="4">
    <source>
        <dbReference type="ARBA" id="ARBA00022692"/>
    </source>
</evidence>
<dbReference type="PANTHER" id="PTHR43744">
    <property type="entry name" value="ABC TRANSPORTER PERMEASE PROTEIN MG189-RELATED-RELATED"/>
    <property type="match status" value="1"/>
</dbReference>
<evidence type="ECO:0000313" key="9">
    <source>
        <dbReference type="EMBL" id="PCC37795.1"/>
    </source>
</evidence>
<dbReference type="Pfam" id="PF00528">
    <property type="entry name" value="BPD_transp_1"/>
    <property type="match status" value="1"/>
</dbReference>
<reference evidence="9 10" key="1">
    <citation type="journal article" date="2017" name="Elife">
        <title>Extensive horizontal gene transfer in cheese-associated bacteria.</title>
        <authorList>
            <person name="Bonham K.S."/>
            <person name="Wolfe B.E."/>
            <person name="Dutton R.J."/>
        </authorList>
    </citation>
    <scope>NUCLEOTIDE SEQUENCE [LARGE SCALE GENOMIC DNA]</scope>
    <source>
        <strain evidence="9 10">341_9</strain>
    </source>
</reference>
<feature type="transmembrane region" description="Helical" evidence="7">
    <location>
        <begin position="147"/>
        <end position="166"/>
    </location>
</feature>
<keyword evidence="2 7" id="KW-0813">Transport</keyword>
<dbReference type="GO" id="GO:0055085">
    <property type="term" value="P:transmembrane transport"/>
    <property type="evidence" value="ECO:0007669"/>
    <property type="project" value="InterPro"/>
</dbReference>
<keyword evidence="6 7" id="KW-0472">Membrane</keyword>
<evidence type="ECO:0000256" key="7">
    <source>
        <dbReference type="RuleBase" id="RU363032"/>
    </source>
</evidence>
<comment type="subcellular location">
    <subcellularLocation>
        <location evidence="1 7">Cell membrane</location>
        <topology evidence="1 7">Multi-pass membrane protein</topology>
    </subcellularLocation>
</comment>
<evidence type="ECO:0000256" key="3">
    <source>
        <dbReference type="ARBA" id="ARBA00022475"/>
    </source>
</evidence>
<keyword evidence="3" id="KW-1003">Cell membrane</keyword>
<dbReference type="Proteomes" id="UP000218598">
    <property type="component" value="Unassembled WGS sequence"/>
</dbReference>
<evidence type="ECO:0000256" key="6">
    <source>
        <dbReference type="ARBA" id="ARBA00023136"/>
    </source>
</evidence>
<protein>
    <submittedName>
        <fullName evidence="9">Sugar ABC transporter permease</fullName>
    </submittedName>
</protein>
<accession>A0A2A3YFB9</accession>
<dbReference type="PANTHER" id="PTHR43744:SF12">
    <property type="entry name" value="ABC TRANSPORTER PERMEASE PROTEIN MG189-RELATED"/>
    <property type="match status" value="1"/>
</dbReference>
<dbReference type="PROSITE" id="PS50928">
    <property type="entry name" value="ABC_TM1"/>
    <property type="match status" value="1"/>
</dbReference>
<comment type="similarity">
    <text evidence="7">Belongs to the binding-protein-dependent transport system permease family.</text>
</comment>
<keyword evidence="5 7" id="KW-1133">Transmembrane helix</keyword>
<dbReference type="SUPFAM" id="SSF161098">
    <property type="entry name" value="MetI-like"/>
    <property type="match status" value="1"/>
</dbReference>
<dbReference type="CDD" id="cd06261">
    <property type="entry name" value="TM_PBP2"/>
    <property type="match status" value="1"/>
</dbReference>
<evidence type="ECO:0000256" key="2">
    <source>
        <dbReference type="ARBA" id="ARBA00022448"/>
    </source>
</evidence>
<feature type="domain" description="ABC transmembrane type-1" evidence="8">
    <location>
        <begin position="76"/>
        <end position="266"/>
    </location>
</feature>
<gene>
    <name evidence="9" type="ORF">CIK66_17415</name>
</gene>
<evidence type="ECO:0000313" key="10">
    <source>
        <dbReference type="Proteomes" id="UP000218598"/>
    </source>
</evidence>
<dbReference type="AlphaFoldDB" id="A0A2A3YFB9"/>
<feature type="transmembrane region" description="Helical" evidence="7">
    <location>
        <begin position="187"/>
        <end position="212"/>
    </location>
</feature>
<dbReference type="OrthoDB" id="2063054at2"/>
<evidence type="ECO:0000259" key="8">
    <source>
        <dbReference type="PROSITE" id="PS50928"/>
    </source>
</evidence>
<organism evidence="9 10">
    <name type="scientific">Brachybacterium alimentarium</name>
    <dbReference type="NCBI Taxonomy" id="47845"/>
    <lineage>
        <taxon>Bacteria</taxon>
        <taxon>Bacillati</taxon>
        <taxon>Actinomycetota</taxon>
        <taxon>Actinomycetes</taxon>
        <taxon>Micrococcales</taxon>
        <taxon>Dermabacteraceae</taxon>
        <taxon>Brachybacterium</taxon>
    </lineage>
</organism>
<dbReference type="GO" id="GO:0005886">
    <property type="term" value="C:plasma membrane"/>
    <property type="evidence" value="ECO:0007669"/>
    <property type="project" value="UniProtKB-SubCell"/>
</dbReference>
<feature type="transmembrane region" description="Helical" evidence="7">
    <location>
        <begin position="20"/>
        <end position="40"/>
    </location>
</feature>
<dbReference type="InterPro" id="IPR035906">
    <property type="entry name" value="MetI-like_sf"/>
</dbReference>
<evidence type="ECO:0000256" key="1">
    <source>
        <dbReference type="ARBA" id="ARBA00004651"/>
    </source>
</evidence>
<evidence type="ECO:0000256" key="5">
    <source>
        <dbReference type="ARBA" id="ARBA00022989"/>
    </source>
</evidence>
<feature type="transmembrane region" description="Helical" evidence="7">
    <location>
        <begin position="244"/>
        <end position="265"/>
    </location>
</feature>
<comment type="caution">
    <text evidence="9">The sequence shown here is derived from an EMBL/GenBank/DDBJ whole genome shotgun (WGS) entry which is preliminary data.</text>
</comment>
<proteinExistence type="inferred from homology"/>